<reference evidence="6" key="1">
    <citation type="journal article" date="2017" name="Nat. Ecol. Evol.">
        <title>Genome expansion and lineage-specific genetic innovations in the forest pathogenic fungi Armillaria.</title>
        <authorList>
            <person name="Sipos G."/>
            <person name="Prasanna A.N."/>
            <person name="Walter M.C."/>
            <person name="O'Connor E."/>
            <person name="Balint B."/>
            <person name="Krizsan K."/>
            <person name="Kiss B."/>
            <person name="Hess J."/>
            <person name="Varga T."/>
            <person name="Slot J."/>
            <person name="Riley R."/>
            <person name="Boka B."/>
            <person name="Rigling D."/>
            <person name="Barry K."/>
            <person name="Lee J."/>
            <person name="Mihaltcheva S."/>
            <person name="LaButti K."/>
            <person name="Lipzen A."/>
            <person name="Waldron R."/>
            <person name="Moloney N.M."/>
            <person name="Sperisen C."/>
            <person name="Kredics L."/>
            <person name="Vagvoelgyi C."/>
            <person name="Patrignani A."/>
            <person name="Fitzpatrick D."/>
            <person name="Nagy I."/>
            <person name="Doyle S."/>
            <person name="Anderson J.B."/>
            <person name="Grigoriev I.V."/>
            <person name="Gueldener U."/>
            <person name="Muensterkoetter M."/>
            <person name="Nagy L.G."/>
        </authorList>
    </citation>
    <scope>NUCLEOTIDE SEQUENCE [LARGE SCALE GENOMIC DNA]</scope>
    <source>
        <strain evidence="6">C18/9</strain>
    </source>
</reference>
<dbReference type="PANTHER" id="PTHR43976:SF16">
    <property type="entry name" value="SHORT-CHAIN DEHYDROGENASE_REDUCTASE FAMILY PROTEIN"/>
    <property type="match status" value="1"/>
</dbReference>
<dbReference type="PANTHER" id="PTHR43976">
    <property type="entry name" value="SHORT CHAIN DEHYDROGENASE"/>
    <property type="match status" value="1"/>
</dbReference>
<evidence type="ECO:0000256" key="3">
    <source>
        <dbReference type="ARBA" id="ARBA00023002"/>
    </source>
</evidence>
<dbReference type="Proteomes" id="UP000219338">
    <property type="component" value="Unassembled WGS sequence"/>
</dbReference>
<name>A0A284QVQ3_ARMOS</name>
<dbReference type="AlphaFoldDB" id="A0A284QVQ3"/>
<dbReference type="OrthoDB" id="1274115at2759"/>
<dbReference type="STRING" id="47428.A0A284QVQ3"/>
<dbReference type="PROSITE" id="PS00061">
    <property type="entry name" value="ADH_SHORT"/>
    <property type="match status" value="1"/>
</dbReference>
<dbReference type="InterPro" id="IPR020904">
    <property type="entry name" value="Sc_DH/Rdtase_CS"/>
</dbReference>
<protein>
    <submittedName>
        <fullName evidence="5">Related to retinol dehydrogenase 8</fullName>
    </submittedName>
</protein>
<keyword evidence="2" id="KW-0521">NADP</keyword>
<evidence type="ECO:0000313" key="6">
    <source>
        <dbReference type="Proteomes" id="UP000219338"/>
    </source>
</evidence>
<dbReference type="InterPro" id="IPR051911">
    <property type="entry name" value="SDR_oxidoreductase"/>
</dbReference>
<dbReference type="InterPro" id="IPR036291">
    <property type="entry name" value="NAD(P)-bd_dom_sf"/>
</dbReference>
<evidence type="ECO:0000256" key="1">
    <source>
        <dbReference type="ARBA" id="ARBA00006484"/>
    </source>
</evidence>
<dbReference type="SUPFAM" id="SSF51735">
    <property type="entry name" value="NAD(P)-binding Rossmann-fold domains"/>
    <property type="match status" value="1"/>
</dbReference>
<comment type="similarity">
    <text evidence="1 4">Belongs to the short-chain dehydrogenases/reductases (SDR) family.</text>
</comment>
<proteinExistence type="inferred from homology"/>
<organism evidence="5 6">
    <name type="scientific">Armillaria ostoyae</name>
    <name type="common">Armillaria root rot fungus</name>
    <dbReference type="NCBI Taxonomy" id="47428"/>
    <lineage>
        <taxon>Eukaryota</taxon>
        <taxon>Fungi</taxon>
        <taxon>Dikarya</taxon>
        <taxon>Basidiomycota</taxon>
        <taxon>Agaricomycotina</taxon>
        <taxon>Agaricomycetes</taxon>
        <taxon>Agaricomycetidae</taxon>
        <taxon>Agaricales</taxon>
        <taxon>Marasmiineae</taxon>
        <taxon>Physalacriaceae</taxon>
        <taxon>Armillaria</taxon>
    </lineage>
</organism>
<accession>A0A284QVQ3</accession>
<evidence type="ECO:0000256" key="4">
    <source>
        <dbReference type="RuleBase" id="RU000363"/>
    </source>
</evidence>
<dbReference type="OMA" id="MHVTREA"/>
<gene>
    <name evidence="5" type="ORF">ARMOST_03881</name>
</gene>
<dbReference type="InterPro" id="IPR002347">
    <property type="entry name" value="SDR_fam"/>
</dbReference>
<keyword evidence="3" id="KW-0560">Oxidoreductase</keyword>
<dbReference type="Pfam" id="PF00106">
    <property type="entry name" value="adh_short"/>
    <property type="match status" value="1"/>
</dbReference>
<dbReference type="EMBL" id="FUEG01000002">
    <property type="protein sequence ID" value="SJL00568.1"/>
    <property type="molecule type" value="Genomic_DNA"/>
</dbReference>
<dbReference type="Gene3D" id="3.40.50.720">
    <property type="entry name" value="NAD(P)-binding Rossmann-like Domain"/>
    <property type="match status" value="1"/>
</dbReference>
<dbReference type="GO" id="GO:0016491">
    <property type="term" value="F:oxidoreductase activity"/>
    <property type="evidence" value="ECO:0007669"/>
    <property type="project" value="UniProtKB-KW"/>
</dbReference>
<evidence type="ECO:0000313" key="5">
    <source>
        <dbReference type="EMBL" id="SJL00568.1"/>
    </source>
</evidence>
<keyword evidence="6" id="KW-1185">Reference proteome</keyword>
<dbReference type="PRINTS" id="PR00081">
    <property type="entry name" value="GDHRDH"/>
</dbReference>
<sequence>MSTHKVWFITGANAGFGRSMLECAIRKGDTVVAAVRRPETMTKLQTEYTEDRLLVVKVDVSKSDQVNAAFDTVKKVFGRIDVVYNNAGYAIVGEVEAVPLEAASAIFETNYWGLVYVTRAAVAFFREVNQPQGGRLLQVSSMYAESADGCIGYYSGTKHAANALTEALSKELDPAWNIKPTLIEAGYYKTDSVKLKNFEIYEHPSYTNPAVEGVAIRQAFANFDPNNTPFIRGDPDKLSEVVYRLTDMEDPPLWLPLGKDAYVRARAKIASYLADIDKYESLSDDLEL</sequence>
<dbReference type="PRINTS" id="PR00080">
    <property type="entry name" value="SDRFAMILY"/>
</dbReference>
<evidence type="ECO:0000256" key="2">
    <source>
        <dbReference type="ARBA" id="ARBA00022857"/>
    </source>
</evidence>